<feature type="transmembrane region" description="Helical" evidence="1">
    <location>
        <begin position="16"/>
        <end position="34"/>
    </location>
</feature>
<keyword evidence="1" id="KW-0472">Membrane</keyword>
<evidence type="ECO:0000256" key="1">
    <source>
        <dbReference type="SAM" id="Phobius"/>
    </source>
</evidence>
<dbReference type="Proteomes" id="UP000199242">
    <property type="component" value="Unassembled WGS sequence"/>
</dbReference>
<accession>A0ABY0R0E3</accession>
<reference evidence="2 3" key="1">
    <citation type="submission" date="2016-10" db="EMBL/GenBank/DDBJ databases">
        <authorList>
            <person name="Varghese N."/>
            <person name="Submissions S."/>
        </authorList>
    </citation>
    <scope>NUCLEOTIDE SEQUENCE [LARGE SCALE GENOMIC DNA]</scope>
    <source>
        <strain evidence="2 3">CGMCC 1.10941</strain>
    </source>
</reference>
<keyword evidence="3" id="KW-1185">Reference proteome</keyword>
<protein>
    <submittedName>
        <fullName evidence="2">Uncharacterized protein</fullName>
    </submittedName>
</protein>
<gene>
    <name evidence="2" type="ORF">SAMN05216273_11673</name>
</gene>
<name>A0ABY0R0E3_9FLAO</name>
<organism evidence="2 3">
    <name type="scientific">Chryseobacterium taihuense</name>
    <dbReference type="NCBI Taxonomy" id="1141221"/>
    <lineage>
        <taxon>Bacteria</taxon>
        <taxon>Pseudomonadati</taxon>
        <taxon>Bacteroidota</taxon>
        <taxon>Flavobacteriia</taxon>
        <taxon>Flavobacteriales</taxon>
        <taxon>Weeksellaceae</taxon>
        <taxon>Chryseobacterium group</taxon>
        <taxon>Chryseobacterium</taxon>
    </lineage>
</organism>
<feature type="transmembrane region" description="Helical" evidence="1">
    <location>
        <begin position="46"/>
        <end position="67"/>
    </location>
</feature>
<evidence type="ECO:0000313" key="3">
    <source>
        <dbReference type="Proteomes" id="UP000199242"/>
    </source>
</evidence>
<comment type="caution">
    <text evidence="2">The sequence shown here is derived from an EMBL/GenBank/DDBJ whole genome shotgun (WGS) entry which is preliminary data.</text>
</comment>
<dbReference type="RefSeq" id="WP_089745085.1">
    <property type="nucleotide sequence ID" value="NZ_FNHD01000016.1"/>
</dbReference>
<evidence type="ECO:0000313" key="2">
    <source>
        <dbReference type="EMBL" id="SDM19401.1"/>
    </source>
</evidence>
<keyword evidence="1" id="KW-1133">Transmembrane helix</keyword>
<proteinExistence type="predicted"/>
<dbReference type="EMBL" id="FNHD01000016">
    <property type="protein sequence ID" value="SDM19401.1"/>
    <property type="molecule type" value="Genomic_DNA"/>
</dbReference>
<keyword evidence="1" id="KW-0812">Transmembrane</keyword>
<sequence length="307" mass="35154">METQQPQLKQWYDNKVLLIILFFLLPPLGIYAMLKHKTDTWKKVLYITPSALVTILLTIGIIGSFFVDSYKSGLDYYNKKDFAKAYDFFRMVKPDDKNYNDAIAKISEIKPIVDSINTAKENAKLVKNQGNKSKNIVGEHEKGSVNTSLEFPVDQQNFIKVVEQAYSDYKDAPNELKKSAIRTERGNLIKKILDGKRNFADWVVIVKEMHTTGKGKAYFTVKIDETNIEMGTVNNELSNMFENSLIEQSNPIYNQISELQKGDLVIISGSFFPSDKSDYIQELSLTEEGSMRKPEFLVRFTNVQKKN</sequence>